<dbReference type="KEGG" id="hhg:XM38_007150"/>
<dbReference type="Gene3D" id="3.60.20.10">
    <property type="entry name" value="Glutamine Phosphoribosylpyrophosphate, subunit 1, domain 1"/>
    <property type="match status" value="1"/>
</dbReference>
<keyword evidence="3" id="KW-0378">Hydrolase</keyword>
<dbReference type="CDD" id="cd01908">
    <property type="entry name" value="YafJ"/>
    <property type="match status" value="1"/>
</dbReference>
<keyword evidence="1" id="KW-0315">Glutamine amidotransferase</keyword>
<dbReference type="NCBIfam" id="TIGR03442">
    <property type="entry name" value="ergothioneine biosynthesis protein EgtC"/>
    <property type="match status" value="1"/>
</dbReference>
<dbReference type="PANTHER" id="PTHR43187:SF1">
    <property type="entry name" value="GLUTAMINE AMIDOTRANSFERASE DUG3-RELATED"/>
    <property type="match status" value="1"/>
</dbReference>
<reference evidence="3 4" key="1">
    <citation type="journal article" date="2016" name="Biochim. Biophys. Acta">
        <title>Characterization of red-shifted phycobilisomes isolated from the chlorophyll f-containing cyanobacterium Halomicronema hongdechloris.</title>
        <authorList>
            <person name="Li Y."/>
            <person name="Lin Y."/>
            <person name="Garvey C.J."/>
            <person name="Birch D."/>
            <person name="Corkery R.W."/>
            <person name="Loughlin P.C."/>
            <person name="Scheer H."/>
            <person name="Willows R.D."/>
            <person name="Chen M."/>
        </authorList>
    </citation>
    <scope>NUCLEOTIDE SEQUENCE [LARGE SCALE GENOMIC DNA]</scope>
    <source>
        <strain evidence="3 4">C2206</strain>
    </source>
</reference>
<dbReference type="InterPro" id="IPR017808">
    <property type="entry name" value="EgtC"/>
</dbReference>
<name>A0A1Z3HHL6_9CYAN</name>
<proteinExistence type="predicted"/>
<keyword evidence="4" id="KW-1185">Reference proteome</keyword>
<dbReference type="GO" id="GO:0052699">
    <property type="term" value="P:ergothioneine biosynthetic process"/>
    <property type="evidence" value="ECO:0007669"/>
    <property type="project" value="InterPro"/>
</dbReference>
<accession>A0A1Z3HHL6</accession>
<dbReference type="Proteomes" id="UP000191901">
    <property type="component" value="Chromosome"/>
</dbReference>
<dbReference type="STRING" id="1641165.XM38_11035"/>
<dbReference type="PANTHER" id="PTHR43187">
    <property type="entry name" value="GLUTAMINE AMIDOTRANSFERASE DUG3-RELATED"/>
    <property type="match status" value="1"/>
</dbReference>
<evidence type="ECO:0000256" key="1">
    <source>
        <dbReference type="ARBA" id="ARBA00022962"/>
    </source>
</evidence>
<evidence type="ECO:0000259" key="2">
    <source>
        <dbReference type="PROSITE" id="PS51278"/>
    </source>
</evidence>
<dbReference type="AlphaFoldDB" id="A0A1Z3HHL6"/>
<dbReference type="SUPFAM" id="SSF56235">
    <property type="entry name" value="N-terminal nucleophile aminohydrolases (Ntn hydrolases)"/>
    <property type="match status" value="1"/>
</dbReference>
<evidence type="ECO:0000313" key="3">
    <source>
        <dbReference type="EMBL" id="ASC69786.1"/>
    </source>
</evidence>
<dbReference type="InterPro" id="IPR017932">
    <property type="entry name" value="GATase_2_dom"/>
</dbReference>
<protein>
    <submittedName>
        <fullName evidence="3">Gamma-glutamyl-hercynylcysteine sulfoxide hydrolase</fullName>
        <ecNumber evidence="3">3.5.1.118</ecNumber>
    </submittedName>
</protein>
<dbReference type="InterPro" id="IPR052373">
    <property type="entry name" value="Gamma-glu_amide_hydrolase"/>
</dbReference>
<dbReference type="InterPro" id="IPR029055">
    <property type="entry name" value="Ntn_hydrolases_N"/>
</dbReference>
<organism evidence="3 4">
    <name type="scientific">Halomicronema hongdechloris C2206</name>
    <dbReference type="NCBI Taxonomy" id="1641165"/>
    <lineage>
        <taxon>Bacteria</taxon>
        <taxon>Bacillati</taxon>
        <taxon>Cyanobacteriota</taxon>
        <taxon>Cyanophyceae</taxon>
        <taxon>Nodosilineales</taxon>
        <taxon>Nodosilineaceae</taxon>
        <taxon>Halomicronema</taxon>
    </lineage>
</organism>
<dbReference type="EC" id="3.5.1.118" evidence="3"/>
<dbReference type="RefSeq" id="WP_088429093.1">
    <property type="nucleotide sequence ID" value="NZ_CP021983.2"/>
</dbReference>
<dbReference type="Pfam" id="PF13230">
    <property type="entry name" value="GATase_4"/>
    <property type="match status" value="1"/>
</dbReference>
<feature type="domain" description="Glutamine amidotransferase type-2" evidence="2">
    <location>
        <begin position="2"/>
        <end position="277"/>
    </location>
</feature>
<evidence type="ECO:0000313" key="4">
    <source>
        <dbReference type="Proteomes" id="UP000191901"/>
    </source>
</evidence>
<dbReference type="EMBL" id="CP021983">
    <property type="protein sequence ID" value="ASC69786.1"/>
    <property type="molecule type" value="Genomic_DNA"/>
</dbReference>
<dbReference type="PROSITE" id="PS51278">
    <property type="entry name" value="GATASE_TYPE_2"/>
    <property type="match status" value="1"/>
</dbReference>
<sequence>MCRLLAYAGPSLSLDRLVTQPEHSLVVQSYQPQELEVALMNADGFGLGWYGPDPSSAPFVYRNTAPIWHDLNLDDLCRYVTSSCVLAYVRSATPGLAVDLSNCQPFRHGPLLFIHNGFIERFKPTLYRPLRQLLSESAYHAIHGMTDSEHIFALWLHHLQGPGNLSLDQALHKTLEQLTTLAADYGVRAAANIVVADGQKLVACRFDTTDQAPSLYWLRHHPQFPESVIIASEPLFPADWVSCPPSTLITVQDCDLQTQPLHIPAAPDSSPAVPVAS</sequence>
<dbReference type="OrthoDB" id="9804310at2"/>
<dbReference type="GO" id="GO:0016787">
    <property type="term" value="F:hydrolase activity"/>
    <property type="evidence" value="ECO:0007669"/>
    <property type="project" value="UniProtKB-KW"/>
</dbReference>
<gene>
    <name evidence="3" type="primary">egtC</name>
    <name evidence="3" type="ORF">XM38_007150</name>
</gene>
<dbReference type="InterPro" id="IPR026869">
    <property type="entry name" value="EgtC-like"/>
</dbReference>